<evidence type="ECO:0000313" key="2">
    <source>
        <dbReference type="EMBL" id="EFI36043.1"/>
    </source>
</evidence>
<protein>
    <submittedName>
        <fullName evidence="2">Uncharacterized protein</fullName>
    </submittedName>
</protein>
<organism evidence="2 3">
    <name type="scientific">Desulfonatronospira thiodismutans ASO3-1</name>
    <dbReference type="NCBI Taxonomy" id="555779"/>
    <lineage>
        <taxon>Bacteria</taxon>
        <taxon>Pseudomonadati</taxon>
        <taxon>Thermodesulfobacteriota</taxon>
        <taxon>Desulfovibrionia</taxon>
        <taxon>Desulfovibrionales</taxon>
        <taxon>Desulfonatronovibrionaceae</taxon>
        <taxon>Desulfonatronospira</taxon>
    </lineage>
</organism>
<dbReference type="AlphaFoldDB" id="D6SMY2"/>
<keyword evidence="3" id="KW-1185">Reference proteome</keyword>
<keyword evidence="1" id="KW-0472">Membrane</keyword>
<feature type="transmembrane region" description="Helical" evidence="1">
    <location>
        <begin position="6"/>
        <end position="22"/>
    </location>
</feature>
<dbReference type="EMBL" id="ACJN02000001">
    <property type="protein sequence ID" value="EFI36043.1"/>
    <property type="molecule type" value="Genomic_DNA"/>
</dbReference>
<dbReference type="Proteomes" id="UP000005496">
    <property type="component" value="Unassembled WGS sequence"/>
</dbReference>
<feature type="transmembrane region" description="Helical" evidence="1">
    <location>
        <begin position="52"/>
        <end position="70"/>
    </location>
</feature>
<dbReference type="OrthoDB" id="5784805at2"/>
<reference evidence="2" key="1">
    <citation type="submission" date="2010-05" db="EMBL/GenBank/DDBJ databases">
        <title>The draft genome of Desulfonatronospira thiodismutans ASO3-1.</title>
        <authorList>
            <consortium name="US DOE Joint Genome Institute (JGI-PGF)"/>
            <person name="Lucas S."/>
            <person name="Copeland A."/>
            <person name="Lapidus A."/>
            <person name="Cheng J.-F."/>
            <person name="Bruce D."/>
            <person name="Goodwin L."/>
            <person name="Pitluck S."/>
            <person name="Chertkov O."/>
            <person name="Brettin T."/>
            <person name="Detter J.C."/>
            <person name="Han C."/>
            <person name="Land M.L."/>
            <person name="Hauser L."/>
            <person name="Kyrpides N."/>
            <person name="Mikhailova N."/>
            <person name="Muyzer G."/>
            <person name="Woyke T."/>
        </authorList>
    </citation>
    <scope>NUCLEOTIDE SEQUENCE [LARGE SCALE GENOMIC DNA]</scope>
    <source>
        <strain evidence="2">ASO3-1</strain>
    </source>
</reference>
<gene>
    <name evidence="2" type="ORF">Dthio_PD3486</name>
</gene>
<evidence type="ECO:0000256" key="1">
    <source>
        <dbReference type="SAM" id="Phobius"/>
    </source>
</evidence>
<name>D6SMY2_9BACT</name>
<dbReference type="InterPro" id="IPR012340">
    <property type="entry name" value="NA-bd_OB-fold"/>
</dbReference>
<accession>D6SMY2</accession>
<dbReference type="eggNOG" id="COG1585">
    <property type="taxonomic scope" value="Bacteria"/>
</dbReference>
<dbReference type="RefSeq" id="WP_008869171.1">
    <property type="nucleotide sequence ID" value="NZ_ACJN02000001.1"/>
</dbReference>
<comment type="caution">
    <text evidence="2">The sequence shown here is derived from an EMBL/GenBank/DDBJ whole genome shotgun (WGS) entry which is preliminary data.</text>
</comment>
<keyword evidence="1" id="KW-0812">Transmembrane</keyword>
<proteinExistence type="predicted"/>
<sequence length="155" mass="16661">MDWMLWLFTALILVLVDVILFGGASGILLALGIMALIGMVCALAGISWEWQILSAALSGFIIVPVALKILRRTTPGQLLHGVEDPRIRGRSFQIHIDSTGKPRINVLGDSYPVRMEDGNGGLESGSAVNIVRFEGVTAVVRPAARTGTYDSKNTD</sequence>
<feature type="transmembrane region" description="Helical" evidence="1">
    <location>
        <begin position="27"/>
        <end position="46"/>
    </location>
</feature>
<keyword evidence="1" id="KW-1133">Transmembrane helix</keyword>
<dbReference type="Gene3D" id="2.40.50.140">
    <property type="entry name" value="Nucleic acid-binding proteins"/>
    <property type="match status" value="1"/>
</dbReference>
<evidence type="ECO:0000313" key="3">
    <source>
        <dbReference type="Proteomes" id="UP000005496"/>
    </source>
</evidence>